<name>A0A9P4JIW5_9PLEO</name>
<dbReference type="CDD" id="cd02219">
    <property type="entry name" value="cupin_YjlB-like"/>
    <property type="match status" value="1"/>
</dbReference>
<dbReference type="Gene3D" id="2.60.120.10">
    <property type="entry name" value="Jelly Rolls"/>
    <property type="match status" value="1"/>
</dbReference>
<dbReference type="PANTHER" id="PTHR36448:SF2">
    <property type="entry name" value="CUPIN TYPE-1 DOMAIN-CONTAINING PROTEIN"/>
    <property type="match status" value="1"/>
</dbReference>
<evidence type="ECO:0000313" key="2">
    <source>
        <dbReference type="Proteomes" id="UP000799536"/>
    </source>
</evidence>
<evidence type="ECO:0000313" key="1">
    <source>
        <dbReference type="EMBL" id="KAF2198034.1"/>
    </source>
</evidence>
<gene>
    <name evidence="1" type="ORF">GQ43DRAFT_344300</name>
</gene>
<dbReference type="SUPFAM" id="SSF51182">
    <property type="entry name" value="RmlC-like cupins"/>
    <property type="match status" value="1"/>
</dbReference>
<dbReference type="PANTHER" id="PTHR36448">
    <property type="entry name" value="BLR7373 PROTEIN"/>
    <property type="match status" value="1"/>
</dbReference>
<dbReference type="AlphaFoldDB" id="A0A9P4JIW5"/>
<protein>
    <recommendedName>
        <fullName evidence="3">Cupin type-1 domain-containing protein</fullName>
    </recommendedName>
</protein>
<feature type="non-terminal residue" evidence="1">
    <location>
        <position position="1"/>
    </location>
</feature>
<feature type="non-terminal residue" evidence="1">
    <location>
        <position position="171"/>
    </location>
</feature>
<organism evidence="1 2">
    <name type="scientific">Delitschia confertaspora ATCC 74209</name>
    <dbReference type="NCBI Taxonomy" id="1513339"/>
    <lineage>
        <taxon>Eukaryota</taxon>
        <taxon>Fungi</taxon>
        <taxon>Dikarya</taxon>
        <taxon>Ascomycota</taxon>
        <taxon>Pezizomycotina</taxon>
        <taxon>Dothideomycetes</taxon>
        <taxon>Pleosporomycetidae</taxon>
        <taxon>Pleosporales</taxon>
        <taxon>Delitschiaceae</taxon>
        <taxon>Delitschia</taxon>
    </lineage>
</organism>
<dbReference type="InterPro" id="IPR011051">
    <property type="entry name" value="RmlC_Cupin_sf"/>
</dbReference>
<dbReference type="InterPro" id="IPR047121">
    <property type="entry name" value="YjiB-like"/>
</dbReference>
<proteinExistence type="predicted"/>
<reference evidence="1" key="1">
    <citation type="journal article" date="2020" name="Stud. Mycol.">
        <title>101 Dothideomycetes genomes: a test case for predicting lifestyles and emergence of pathogens.</title>
        <authorList>
            <person name="Haridas S."/>
            <person name="Albert R."/>
            <person name="Binder M."/>
            <person name="Bloem J."/>
            <person name="Labutti K."/>
            <person name="Salamov A."/>
            <person name="Andreopoulos B."/>
            <person name="Baker S."/>
            <person name="Barry K."/>
            <person name="Bills G."/>
            <person name="Bluhm B."/>
            <person name="Cannon C."/>
            <person name="Castanera R."/>
            <person name="Culley D."/>
            <person name="Daum C."/>
            <person name="Ezra D."/>
            <person name="Gonzalez J."/>
            <person name="Henrissat B."/>
            <person name="Kuo A."/>
            <person name="Liang C."/>
            <person name="Lipzen A."/>
            <person name="Lutzoni F."/>
            <person name="Magnuson J."/>
            <person name="Mondo S."/>
            <person name="Nolan M."/>
            <person name="Ohm R."/>
            <person name="Pangilinan J."/>
            <person name="Park H.-J."/>
            <person name="Ramirez L."/>
            <person name="Alfaro M."/>
            <person name="Sun H."/>
            <person name="Tritt A."/>
            <person name="Yoshinaga Y."/>
            <person name="Zwiers L.-H."/>
            <person name="Turgeon B."/>
            <person name="Goodwin S."/>
            <person name="Spatafora J."/>
            <person name="Crous P."/>
            <person name="Grigoriev I."/>
        </authorList>
    </citation>
    <scope>NUCLEOTIDE SEQUENCE</scope>
    <source>
        <strain evidence="1">ATCC 74209</strain>
    </source>
</reference>
<evidence type="ECO:0008006" key="3">
    <source>
        <dbReference type="Google" id="ProtNLM"/>
    </source>
</evidence>
<sequence>PEVYYFSPTSHVPNSRLPVLIYRTVLPADPTAASTREALEKNHWIQGGVFKTFKAHHFHSVTHECYAVFKGSSHLLLGCGPLDDPGDGGVEVDVRRGDIIVLPAGVSHCSISSEGDYEYLGVYPEGSPHWDNNFCKAGPKETAEKAKVARTVPIPEYDPIYGKDGPLVDIW</sequence>
<accession>A0A9P4JIW5</accession>
<dbReference type="OrthoDB" id="2446447at2759"/>
<keyword evidence="2" id="KW-1185">Reference proteome</keyword>
<dbReference type="InterPro" id="IPR014710">
    <property type="entry name" value="RmlC-like_jellyroll"/>
</dbReference>
<comment type="caution">
    <text evidence="1">The sequence shown here is derived from an EMBL/GenBank/DDBJ whole genome shotgun (WGS) entry which is preliminary data.</text>
</comment>
<dbReference type="Proteomes" id="UP000799536">
    <property type="component" value="Unassembled WGS sequence"/>
</dbReference>
<dbReference type="EMBL" id="ML994176">
    <property type="protein sequence ID" value="KAF2198034.1"/>
    <property type="molecule type" value="Genomic_DNA"/>
</dbReference>